<comment type="cofactor">
    <cofactor evidence="1">
        <name>Zn(2+)</name>
        <dbReference type="ChEBI" id="CHEBI:29105"/>
    </cofactor>
</comment>
<dbReference type="Proteomes" id="UP000694551">
    <property type="component" value="Unplaced"/>
</dbReference>
<evidence type="ECO:0000256" key="1">
    <source>
        <dbReference type="ARBA" id="ARBA00001947"/>
    </source>
</evidence>
<keyword evidence="6" id="KW-0862">Zinc</keyword>
<evidence type="ECO:0000256" key="2">
    <source>
        <dbReference type="ARBA" id="ARBA00022670"/>
    </source>
</evidence>
<evidence type="ECO:0000256" key="5">
    <source>
        <dbReference type="ARBA" id="ARBA00022801"/>
    </source>
</evidence>
<organism evidence="10 11">
    <name type="scientific">Strix occidentalis caurina</name>
    <name type="common">northern spotted owl</name>
    <dbReference type="NCBI Taxonomy" id="311401"/>
    <lineage>
        <taxon>Eukaryota</taxon>
        <taxon>Metazoa</taxon>
        <taxon>Chordata</taxon>
        <taxon>Craniata</taxon>
        <taxon>Vertebrata</taxon>
        <taxon>Euteleostomi</taxon>
        <taxon>Archelosauria</taxon>
        <taxon>Archosauria</taxon>
        <taxon>Dinosauria</taxon>
        <taxon>Saurischia</taxon>
        <taxon>Theropoda</taxon>
        <taxon>Coelurosauria</taxon>
        <taxon>Aves</taxon>
        <taxon>Neognathae</taxon>
        <taxon>Neoaves</taxon>
        <taxon>Telluraves</taxon>
        <taxon>Strigiformes</taxon>
        <taxon>Strigidae</taxon>
        <taxon>Strix</taxon>
    </lineage>
</organism>
<keyword evidence="5" id="KW-0378">Hydrolase</keyword>
<reference evidence="10" key="1">
    <citation type="submission" date="2025-08" db="UniProtKB">
        <authorList>
            <consortium name="Ensembl"/>
        </authorList>
    </citation>
    <scope>IDENTIFICATION</scope>
</reference>
<dbReference type="GO" id="GO:0006508">
    <property type="term" value="P:proteolysis"/>
    <property type="evidence" value="ECO:0007669"/>
    <property type="project" value="UniProtKB-KW"/>
</dbReference>
<evidence type="ECO:0000256" key="3">
    <source>
        <dbReference type="ARBA" id="ARBA00022723"/>
    </source>
</evidence>
<proteinExistence type="predicted"/>
<dbReference type="PROSITE" id="PS00546">
    <property type="entry name" value="CYSTEINE_SWITCH"/>
    <property type="match status" value="1"/>
</dbReference>
<evidence type="ECO:0000313" key="10">
    <source>
        <dbReference type="Ensembl" id="ENSSOCP00000013367.1"/>
    </source>
</evidence>
<evidence type="ECO:0000256" key="4">
    <source>
        <dbReference type="ARBA" id="ARBA00022729"/>
    </source>
</evidence>
<evidence type="ECO:0000256" key="7">
    <source>
        <dbReference type="ARBA" id="ARBA00023049"/>
    </source>
</evidence>
<dbReference type="Ensembl" id="ENSSOCT00000013731.1">
    <property type="protein sequence ID" value="ENSSOCP00000013367.1"/>
    <property type="gene ID" value="ENSSOCG00000010154.1"/>
</dbReference>
<dbReference type="GO" id="GO:0004222">
    <property type="term" value="F:metalloendopeptidase activity"/>
    <property type="evidence" value="ECO:0007669"/>
    <property type="project" value="InterPro"/>
</dbReference>
<dbReference type="AlphaFoldDB" id="A0A8D0FDN6"/>
<keyword evidence="7" id="KW-0482">Metalloprotease</keyword>
<keyword evidence="8" id="KW-0865">Zymogen</keyword>
<evidence type="ECO:0000313" key="11">
    <source>
        <dbReference type="Proteomes" id="UP000694551"/>
    </source>
</evidence>
<dbReference type="GO" id="GO:0031012">
    <property type="term" value="C:extracellular matrix"/>
    <property type="evidence" value="ECO:0007669"/>
    <property type="project" value="InterPro"/>
</dbReference>
<dbReference type="GO" id="GO:0008270">
    <property type="term" value="F:zinc ion binding"/>
    <property type="evidence" value="ECO:0007669"/>
    <property type="project" value="InterPro"/>
</dbReference>
<reference evidence="10" key="2">
    <citation type="submission" date="2025-09" db="UniProtKB">
        <authorList>
            <consortium name="Ensembl"/>
        </authorList>
    </citation>
    <scope>IDENTIFICATION</scope>
</reference>
<keyword evidence="2" id="KW-0645">Protease</keyword>
<feature type="region of interest" description="Disordered" evidence="9">
    <location>
        <begin position="69"/>
        <end position="95"/>
    </location>
</feature>
<evidence type="ECO:0000256" key="9">
    <source>
        <dbReference type="SAM" id="MobiDB-lite"/>
    </source>
</evidence>
<evidence type="ECO:0000256" key="6">
    <source>
        <dbReference type="ARBA" id="ARBA00022833"/>
    </source>
</evidence>
<keyword evidence="3" id="KW-0479">Metal-binding</keyword>
<keyword evidence="11" id="KW-1185">Reference proteome</keyword>
<evidence type="ECO:0000256" key="8">
    <source>
        <dbReference type="ARBA" id="ARBA00023145"/>
    </source>
</evidence>
<protein>
    <submittedName>
        <fullName evidence="10">Uncharacterized protein</fullName>
    </submittedName>
</protein>
<sequence>LCSMRWVKSPPRSLCPALQLVMSPSHDVSRKHHTWKEQSPWLSSFVNAVGTGVPAKGFLVGADEPTARWNPPRCGVPDLPVFPDGQNGRNRQKRFVLSGGRWDKTDLTYK</sequence>
<name>A0A8D0FDN6_STROC</name>
<accession>A0A8D0FDN6</accession>
<keyword evidence="4" id="KW-0732">Signal</keyword>
<dbReference type="InterPro" id="IPR021158">
    <property type="entry name" value="Pept_M10A_Zn_BS"/>
</dbReference>